<organism evidence="2 3">
    <name type="scientific">Synaphobranchus kaupii</name>
    <name type="common">Kaup's arrowtooth eel</name>
    <dbReference type="NCBI Taxonomy" id="118154"/>
    <lineage>
        <taxon>Eukaryota</taxon>
        <taxon>Metazoa</taxon>
        <taxon>Chordata</taxon>
        <taxon>Craniata</taxon>
        <taxon>Vertebrata</taxon>
        <taxon>Euteleostomi</taxon>
        <taxon>Actinopterygii</taxon>
        <taxon>Neopterygii</taxon>
        <taxon>Teleostei</taxon>
        <taxon>Anguilliformes</taxon>
        <taxon>Synaphobranchidae</taxon>
        <taxon>Synaphobranchus</taxon>
    </lineage>
</organism>
<name>A0A9Q1G230_SYNKA</name>
<comment type="caution">
    <text evidence="2">The sequence shown here is derived from an EMBL/GenBank/DDBJ whole genome shotgun (WGS) entry which is preliminary data.</text>
</comment>
<sequence length="66" mass="7617">MCKTSRIFHCLLISRRTDAAHRSLAALRLFAKRRSSRPAPDQSGLKPTTFCSQIGGNRWRRKALRY</sequence>
<protein>
    <submittedName>
        <fullName evidence="2">Uncharacterized protein</fullName>
    </submittedName>
</protein>
<evidence type="ECO:0000313" key="3">
    <source>
        <dbReference type="Proteomes" id="UP001152622"/>
    </source>
</evidence>
<evidence type="ECO:0000256" key="1">
    <source>
        <dbReference type="SAM" id="MobiDB-lite"/>
    </source>
</evidence>
<accession>A0A9Q1G230</accession>
<dbReference type="AlphaFoldDB" id="A0A9Q1G230"/>
<dbReference type="EMBL" id="JAINUF010000002">
    <property type="protein sequence ID" value="KAJ8373811.1"/>
    <property type="molecule type" value="Genomic_DNA"/>
</dbReference>
<evidence type="ECO:0000313" key="2">
    <source>
        <dbReference type="EMBL" id="KAJ8373811.1"/>
    </source>
</evidence>
<keyword evidence="3" id="KW-1185">Reference proteome</keyword>
<proteinExistence type="predicted"/>
<gene>
    <name evidence="2" type="ORF">SKAU_G00043910</name>
</gene>
<reference evidence="2" key="1">
    <citation type="journal article" date="2023" name="Science">
        <title>Genome structures resolve the early diversification of teleost fishes.</title>
        <authorList>
            <person name="Parey E."/>
            <person name="Louis A."/>
            <person name="Montfort J."/>
            <person name="Bouchez O."/>
            <person name="Roques C."/>
            <person name="Iampietro C."/>
            <person name="Lluch J."/>
            <person name="Castinel A."/>
            <person name="Donnadieu C."/>
            <person name="Desvignes T."/>
            <person name="Floi Bucao C."/>
            <person name="Jouanno E."/>
            <person name="Wen M."/>
            <person name="Mejri S."/>
            <person name="Dirks R."/>
            <person name="Jansen H."/>
            <person name="Henkel C."/>
            <person name="Chen W.J."/>
            <person name="Zahm M."/>
            <person name="Cabau C."/>
            <person name="Klopp C."/>
            <person name="Thompson A.W."/>
            <person name="Robinson-Rechavi M."/>
            <person name="Braasch I."/>
            <person name="Lecointre G."/>
            <person name="Bobe J."/>
            <person name="Postlethwait J.H."/>
            <person name="Berthelot C."/>
            <person name="Roest Crollius H."/>
            <person name="Guiguen Y."/>
        </authorList>
    </citation>
    <scope>NUCLEOTIDE SEQUENCE</scope>
    <source>
        <strain evidence="2">WJC10195</strain>
    </source>
</reference>
<feature type="region of interest" description="Disordered" evidence="1">
    <location>
        <begin position="33"/>
        <end position="53"/>
    </location>
</feature>
<dbReference type="Proteomes" id="UP001152622">
    <property type="component" value="Chromosome 2"/>
</dbReference>